<dbReference type="InterPro" id="IPR047589">
    <property type="entry name" value="DUF11_rpt"/>
</dbReference>
<dbReference type="Pfam" id="PF01345">
    <property type="entry name" value="DUF11"/>
    <property type="match status" value="1"/>
</dbReference>
<dbReference type="EMBL" id="RJMB01000030">
    <property type="protein sequence ID" value="RNL81751.1"/>
    <property type="molecule type" value="Genomic_DNA"/>
</dbReference>
<proteinExistence type="predicted"/>
<feature type="domain" description="DUF11" evidence="3">
    <location>
        <begin position="61"/>
        <end position="149"/>
    </location>
</feature>
<dbReference type="RefSeq" id="WP_123203239.1">
    <property type="nucleotide sequence ID" value="NZ_RJMB01000030.1"/>
</dbReference>
<evidence type="ECO:0000259" key="3">
    <source>
        <dbReference type="Pfam" id="PF01345"/>
    </source>
</evidence>
<evidence type="ECO:0000256" key="1">
    <source>
        <dbReference type="SAM" id="MobiDB-lite"/>
    </source>
</evidence>
<dbReference type="AlphaFoldDB" id="A0A3N0E1N8"/>
<dbReference type="Proteomes" id="UP000269198">
    <property type="component" value="Unassembled WGS sequence"/>
</dbReference>
<sequence>MSRLTGELMVVGDSVTSTLERCALGTVLAGVIIVAGALAPPASASRDGGKEGRPEAGSPALSIELNGDTDRLRAGEEISYTLSLANEGDRELRDATLSQSLPEQLELVSAGDASVRTNGAVGWEVTIAPGDSVERELRVRVAEDPGEAWRLATTACAQLEEEAPPVVCATEANLLDARPPADGGRTVRVADENGISNAKIAGVAVVFGVVIASLLTALLAQWRYRPSGRH</sequence>
<comment type="caution">
    <text evidence="4">The sequence shown here is derived from an EMBL/GenBank/DDBJ whole genome shotgun (WGS) entry which is preliminary data.</text>
</comment>
<evidence type="ECO:0000313" key="4">
    <source>
        <dbReference type="EMBL" id="RNL81751.1"/>
    </source>
</evidence>
<protein>
    <submittedName>
        <fullName evidence="4">DUF11 domain-containing protein</fullName>
    </submittedName>
</protein>
<feature type="region of interest" description="Disordered" evidence="1">
    <location>
        <begin position="41"/>
        <end position="60"/>
    </location>
</feature>
<keyword evidence="5" id="KW-1185">Reference proteome</keyword>
<reference evidence="4 5" key="1">
    <citation type="submission" date="2018-11" db="EMBL/GenBank/DDBJ databases">
        <title>The genome draft of YIM 96095.</title>
        <authorList>
            <person name="Tang S.-K."/>
            <person name="Chunyu W.-X."/>
            <person name="Feng Y.-Z."/>
        </authorList>
    </citation>
    <scope>NUCLEOTIDE SEQUENCE [LARGE SCALE GENOMIC DNA]</scope>
    <source>
        <strain evidence="4 5">YIM 96095</strain>
    </source>
</reference>
<name>A0A3N0E1N8_9ACTN</name>
<dbReference type="NCBIfam" id="TIGR01451">
    <property type="entry name" value="B_ant_repeat"/>
    <property type="match status" value="1"/>
</dbReference>
<dbReference type="InterPro" id="IPR001434">
    <property type="entry name" value="OmcB-like_DUF11"/>
</dbReference>
<organism evidence="4 5">
    <name type="scientific">Halostreptopolyspora alba</name>
    <dbReference type="NCBI Taxonomy" id="2487137"/>
    <lineage>
        <taxon>Bacteria</taxon>
        <taxon>Bacillati</taxon>
        <taxon>Actinomycetota</taxon>
        <taxon>Actinomycetes</taxon>
        <taxon>Streptosporangiales</taxon>
        <taxon>Nocardiopsidaceae</taxon>
        <taxon>Halostreptopolyspora</taxon>
    </lineage>
</organism>
<keyword evidence="2" id="KW-0472">Membrane</keyword>
<evidence type="ECO:0000313" key="5">
    <source>
        <dbReference type="Proteomes" id="UP000269198"/>
    </source>
</evidence>
<dbReference type="OrthoDB" id="3436838at2"/>
<accession>A0A3N0E1N8</accession>
<evidence type="ECO:0000256" key="2">
    <source>
        <dbReference type="SAM" id="Phobius"/>
    </source>
</evidence>
<feature type="transmembrane region" description="Helical" evidence="2">
    <location>
        <begin position="200"/>
        <end position="220"/>
    </location>
</feature>
<keyword evidence="2" id="KW-1133">Transmembrane helix</keyword>
<gene>
    <name evidence="4" type="ORF">EFW17_21465</name>
</gene>
<keyword evidence="2" id="KW-0812">Transmembrane</keyword>